<comment type="caution">
    <text evidence="2">The sequence shown here is derived from an EMBL/GenBank/DDBJ whole genome shotgun (WGS) entry which is preliminary data.</text>
</comment>
<name>A0A147KLS5_THECS</name>
<organism evidence="2 3">
    <name type="scientific">Thermobifida cellulosilytica TB100</name>
    <dbReference type="NCBI Taxonomy" id="665004"/>
    <lineage>
        <taxon>Bacteria</taxon>
        <taxon>Bacillati</taxon>
        <taxon>Actinomycetota</taxon>
        <taxon>Actinomycetes</taxon>
        <taxon>Streptosporangiales</taxon>
        <taxon>Nocardiopsidaceae</taxon>
        <taxon>Thermobifida</taxon>
    </lineage>
</organism>
<reference evidence="3" key="1">
    <citation type="journal article" date="2017" name="Acta Aliment.">
        <title>Plant polysaccharide degrading enzyme system of Thermpbifida cellulosilytica TB100 revealed by de novo genome project data.</title>
        <authorList>
            <person name="Toth A."/>
            <person name="Baka E."/>
            <person name="Luzics S."/>
            <person name="Bata-Vidacs I."/>
            <person name="Nagy I."/>
            <person name="Balint B."/>
            <person name="Herceg R."/>
            <person name="Olasz F."/>
            <person name="Wilk T."/>
            <person name="Nagy T."/>
            <person name="Kriszt B."/>
            <person name="Nagy I."/>
            <person name="Kukolya J."/>
        </authorList>
    </citation>
    <scope>NUCLEOTIDE SEQUENCE [LARGE SCALE GENOMIC DNA]</scope>
    <source>
        <strain evidence="3">TB100</strain>
    </source>
</reference>
<evidence type="ECO:0000313" key="3">
    <source>
        <dbReference type="Proteomes" id="UP000074382"/>
    </source>
</evidence>
<protein>
    <recommendedName>
        <fullName evidence="1">NadR/Ttd14 AAA domain-containing protein</fullName>
    </recommendedName>
</protein>
<dbReference type="InterPro" id="IPR038727">
    <property type="entry name" value="NadR/Ttd14_AAA_dom"/>
</dbReference>
<dbReference type="PATRIC" id="fig|665004.4.peg.1301"/>
<dbReference type="RefSeq" id="WP_068754212.1">
    <property type="nucleotide sequence ID" value="NZ_KQ950180.1"/>
</dbReference>
<dbReference type="Proteomes" id="UP000074382">
    <property type="component" value="Unassembled WGS sequence"/>
</dbReference>
<proteinExistence type="predicted"/>
<keyword evidence="3" id="KW-1185">Reference proteome</keyword>
<feature type="domain" description="NadR/Ttd14 AAA" evidence="1">
    <location>
        <begin position="3"/>
        <end position="185"/>
    </location>
</feature>
<dbReference type="STRING" id="665004.AC529_02695"/>
<gene>
    <name evidence="2" type="ORF">AC529_02695</name>
</gene>
<dbReference type="SUPFAM" id="SSF52540">
    <property type="entry name" value="P-loop containing nucleoside triphosphate hydrolases"/>
    <property type="match status" value="1"/>
</dbReference>
<dbReference type="OrthoDB" id="4523277at2"/>
<accession>A0A147KLS5</accession>
<evidence type="ECO:0000259" key="1">
    <source>
        <dbReference type="Pfam" id="PF13521"/>
    </source>
</evidence>
<dbReference type="Pfam" id="PF13521">
    <property type="entry name" value="AAA_28"/>
    <property type="match status" value="1"/>
</dbReference>
<sequence>MKLAVVGAYGAGKTTLIREFTKSGCLPAVHGSPMRDPAGSRPKALEEVTPAELVQLVVRRYTERSVEEALHPSGFVSDGSLLHEWVYASVRLSVGLHPVPGTALTPPAPDLLPYAEVVEALGQEVKQRAFATYDAFVHLPVEFPLNDAVKPISEHFRVLSDQLLLDELKAAGVTVFTLTGSVAERVAALSELAGG</sequence>
<evidence type="ECO:0000313" key="2">
    <source>
        <dbReference type="EMBL" id="KUP98198.1"/>
    </source>
</evidence>
<dbReference type="AlphaFoldDB" id="A0A147KLS5"/>
<dbReference type="InterPro" id="IPR027417">
    <property type="entry name" value="P-loop_NTPase"/>
</dbReference>
<dbReference type="Gene3D" id="3.40.50.300">
    <property type="entry name" value="P-loop containing nucleotide triphosphate hydrolases"/>
    <property type="match status" value="1"/>
</dbReference>
<dbReference type="EMBL" id="LGEM01000014">
    <property type="protein sequence ID" value="KUP98198.1"/>
    <property type="molecule type" value="Genomic_DNA"/>
</dbReference>